<dbReference type="AlphaFoldDB" id="A0A485LTM0"/>
<dbReference type="InterPro" id="IPR026913">
    <property type="entry name" value="METTL24"/>
</dbReference>
<sequence>MLNKRVLRPIEYPYLVRLGNNKDGGYVVPEPQVYSSSYLISLGISDDWSFEQAFLKKNPRVRLLGYDHSIGPRILGIRFLKSLPQAIFRFMILDWKKGQRFAGRAIRALKYFSFFRGGRVHIRKKVSNVDNEHEISINGIIKSLHLSEGQTVFLKMDIEGSEYATIADIVENEKIITCIAAEFHHLNTQANIFNEAIARLLNHYHIVHIHGNNGGIYDANQDFPETVEITFLHKTALNHPCSPSTRRYPVNGLDFPNDSKKPDYELRFE</sequence>
<organism evidence="1">
    <name type="scientific">anaerobic digester metagenome</name>
    <dbReference type="NCBI Taxonomy" id="1263854"/>
    <lineage>
        <taxon>unclassified sequences</taxon>
        <taxon>metagenomes</taxon>
        <taxon>ecological metagenomes</taxon>
    </lineage>
</organism>
<dbReference type="EMBL" id="CAADRM010000001">
    <property type="protein sequence ID" value="VFU11179.1"/>
    <property type="molecule type" value="Genomic_DNA"/>
</dbReference>
<evidence type="ECO:0000313" key="1">
    <source>
        <dbReference type="EMBL" id="VFU11179.1"/>
    </source>
</evidence>
<gene>
    <name evidence="1" type="ORF">SCFA_10010</name>
</gene>
<reference evidence="1" key="1">
    <citation type="submission" date="2019-03" db="EMBL/GenBank/DDBJ databases">
        <authorList>
            <person name="Hao L."/>
        </authorList>
    </citation>
    <scope>NUCLEOTIDE SEQUENCE</scope>
</reference>
<name>A0A485LTM0_9ZZZZ</name>
<proteinExistence type="predicted"/>
<protein>
    <recommendedName>
        <fullName evidence="2">Methyltransferase FkbM domain-containing protein</fullName>
    </recommendedName>
</protein>
<evidence type="ECO:0008006" key="2">
    <source>
        <dbReference type="Google" id="ProtNLM"/>
    </source>
</evidence>
<dbReference type="PANTHER" id="PTHR32026">
    <property type="entry name" value="METHYLTRANSFERASE-LIKE PROTEIN 24"/>
    <property type="match status" value="1"/>
</dbReference>
<accession>A0A485LTM0</accession>